<keyword evidence="12" id="KW-1185">Reference proteome</keyword>
<feature type="domain" description="Peptidase S1" evidence="9">
    <location>
        <begin position="173"/>
        <end position="324"/>
    </location>
</feature>
<dbReference type="Pfam" id="PF00089">
    <property type="entry name" value="Trypsin"/>
    <property type="match status" value="1"/>
</dbReference>
<dbReference type="Gene3D" id="2.40.10.10">
    <property type="entry name" value="Trypsin-like serine proteases"/>
    <property type="match status" value="2"/>
</dbReference>
<dbReference type="InterPro" id="IPR018114">
    <property type="entry name" value="TRYPSIN_HIS"/>
</dbReference>
<evidence type="ECO:0000256" key="7">
    <source>
        <dbReference type="ARBA" id="ARBA00023157"/>
    </source>
</evidence>
<evidence type="ECO:0008006" key="13">
    <source>
        <dbReference type="Google" id="ProtNLM"/>
    </source>
</evidence>
<feature type="region of interest" description="Disordered" evidence="8">
    <location>
        <begin position="238"/>
        <end position="258"/>
    </location>
</feature>
<evidence type="ECO:0000313" key="12">
    <source>
        <dbReference type="Proteomes" id="UP001500879"/>
    </source>
</evidence>
<evidence type="ECO:0000256" key="4">
    <source>
        <dbReference type="ARBA" id="ARBA00022801"/>
    </source>
</evidence>
<dbReference type="Pfam" id="PF02983">
    <property type="entry name" value="Pro_Al_protease"/>
    <property type="match status" value="1"/>
</dbReference>
<evidence type="ECO:0000313" key="11">
    <source>
        <dbReference type="EMBL" id="GAA0405625.1"/>
    </source>
</evidence>
<dbReference type="SUPFAM" id="SSF50494">
    <property type="entry name" value="Trypsin-like serine proteases"/>
    <property type="match status" value="1"/>
</dbReference>
<keyword evidence="5" id="KW-0720">Serine protease</keyword>
<evidence type="ECO:0000256" key="6">
    <source>
        <dbReference type="ARBA" id="ARBA00023145"/>
    </source>
</evidence>
<keyword evidence="7" id="KW-1015">Disulfide bond</keyword>
<dbReference type="EMBL" id="BAAABX010000031">
    <property type="protein sequence ID" value="GAA0405625.1"/>
    <property type="molecule type" value="Genomic_DNA"/>
</dbReference>
<evidence type="ECO:0000256" key="8">
    <source>
        <dbReference type="SAM" id="MobiDB-lite"/>
    </source>
</evidence>
<evidence type="ECO:0000256" key="3">
    <source>
        <dbReference type="ARBA" id="ARBA00022729"/>
    </source>
</evidence>
<dbReference type="PROSITE" id="PS00135">
    <property type="entry name" value="TRYPSIN_SER"/>
    <property type="match status" value="1"/>
</dbReference>
<reference evidence="12" key="1">
    <citation type="journal article" date="2019" name="Int. J. Syst. Evol. Microbiol.">
        <title>The Global Catalogue of Microorganisms (GCM) 10K type strain sequencing project: providing services to taxonomists for standard genome sequencing and annotation.</title>
        <authorList>
            <consortium name="The Broad Institute Genomics Platform"/>
            <consortium name="The Broad Institute Genome Sequencing Center for Infectious Disease"/>
            <person name="Wu L."/>
            <person name="Ma J."/>
        </authorList>
    </citation>
    <scope>NUCLEOTIDE SEQUENCE [LARGE SCALE GENOMIC DNA]</scope>
    <source>
        <strain evidence="12">JCM 4788</strain>
    </source>
</reference>
<evidence type="ECO:0000259" key="10">
    <source>
        <dbReference type="Pfam" id="PF02983"/>
    </source>
</evidence>
<protein>
    <recommendedName>
        <fullName evidence="13">S1 family peptidase</fullName>
    </recommendedName>
</protein>
<dbReference type="InterPro" id="IPR043504">
    <property type="entry name" value="Peptidase_S1_PA_chymotrypsin"/>
</dbReference>
<keyword evidence="6" id="KW-0865">Zymogen</keyword>
<gene>
    <name evidence="11" type="ORF">GCM10010357_28230</name>
</gene>
<proteinExistence type="inferred from homology"/>
<accession>A0ABP3IIN4</accession>
<dbReference type="PRINTS" id="PR00861">
    <property type="entry name" value="ALYTICPTASE"/>
</dbReference>
<dbReference type="PROSITE" id="PS00134">
    <property type="entry name" value="TRYPSIN_HIS"/>
    <property type="match status" value="1"/>
</dbReference>
<dbReference type="Proteomes" id="UP001500879">
    <property type="component" value="Unassembled WGS sequence"/>
</dbReference>
<organism evidence="11 12">
    <name type="scientific">Streptomyces luteireticuli</name>
    <dbReference type="NCBI Taxonomy" id="173858"/>
    <lineage>
        <taxon>Bacteria</taxon>
        <taxon>Bacillati</taxon>
        <taxon>Actinomycetota</taxon>
        <taxon>Actinomycetes</taxon>
        <taxon>Kitasatosporales</taxon>
        <taxon>Streptomycetaceae</taxon>
        <taxon>Streptomyces</taxon>
    </lineage>
</organism>
<dbReference type="PIRSF" id="PIRSF001134">
    <property type="entry name" value="Streptogrisin"/>
    <property type="match status" value="1"/>
</dbReference>
<name>A0ABP3IIN4_9ACTN</name>
<dbReference type="CDD" id="cd21112">
    <property type="entry name" value="alphaLP-like"/>
    <property type="match status" value="1"/>
</dbReference>
<dbReference type="InterPro" id="IPR009003">
    <property type="entry name" value="Peptidase_S1_PA"/>
</dbReference>
<evidence type="ECO:0000256" key="2">
    <source>
        <dbReference type="ARBA" id="ARBA00022670"/>
    </source>
</evidence>
<evidence type="ECO:0000259" key="9">
    <source>
        <dbReference type="Pfam" id="PF00089"/>
    </source>
</evidence>
<keyword evidence="4" id="KW-0378">Hydrolase</keyword>
<evidence type="ECO:0000256" key="1">
    <source>
        <dbReference type="ARBA" id="ARBA00007664"/>
    </source>
</evidence>
<feature type="domain" description="Peptidase S1A alpha-lytic prodomain" evidence="10">
    <location>
        <begin position="76"/>
        <end position="129"/>
    </location>
</feature>
<comment type="caution">
    <text evidence="11">The sequence shown here is derived from an EMBL/GenBank/DDBJ whole genome shotgun (WGS) entry which is preliminary data.</text>
</comment>
<feature type="compositionally biased region" description="Low complexity" evidence="8">
    <location>
        <begin position="18"/>
        <end position="27"/>
    </location>
</feature>
<sequence>MDATLPQEYAPVPGPSSGPGRPSAVGANPPLEVPSLKTFRLSFRVLPAAAAATAFAALAAVTAPVAPAAAAAQSPAARLAAARQTLDARAAIPGTAWVTDPRADRVVVTADPTVTGARLARLTEVADSLGDTVVVRRTAARLTRFAAGGDAMWGGAARCSLGFNVSRGGRPAFLTAGHCGNVTPEWSGTRGGPRVAVTETSVFPGQDYALARYTDSSVRPSAVDLHGGGSRTITRAGEAHPGERVQRSGSTTGVHGGTVTGVNATVNYQEGRVDGLIETDICAEPGDSGGPLFDRDTALGITSGGTGNCRTGGKTYYQPVPRALRALGASIG</sequence>
<dbReference type="InterPro" id="IPR033116">
    <property type="entry name" value="TRYPSIN_SER"/>
</dbReference>
<keyword evidence="2" id="KW-0645">Protease</keyword>
<dbReference type="InterPro" id="IPR001254">
    <property type="entry name" value="Trypsin_dom"/>
</dbReference>
<dbReference type="InterPro" id="IPR001316">
    <property type="entry name" value="Pept_S1A_streptogrisin"/>
</dbReference>
<feature type="region of interest" description="Disordered" evidence="8">
    <location>
        <begin position="1"/>
        <end position="29"/>
    </location>
</feature>
<dbReference type="InterPro" id="IPR004236">
    <property type="entry name" value="Pept_S1_alpha_lytic"/>
</dbReference>
<evidence type="ECO:0000256" key="5">
    <source>
        <dbReference type="ARBA" id="ARBA00022825"/>
    </source>
</evidence>
<keyword evidence="3" id="KW-0732">Signal</keyword>
<comment type="similarity">
    <text evidence="1">Belongs to the peptidase S1 family.</text>
</comment>